<organism evidence="3 4">
    <name type="scientific">Nonomuraea roseoviolacea subsp. carminata</name>
    <dbReference type="NCBI Taxonomy" id="160689"/>
    <lineage>
        <taxon>Bacteria</taxon>
        <taxon>Bacillati</taxon>
        <taxon>Actinomycetota</taxon>
        <taxon>Actinomycetes</taxon>
        <taxon>Streptosporangiales</taxon>
        <taxon>Streptosporangiaceae</taxon>
        <taxon>Nonomuraea</taxon>
    </lineage>
</organism>
<reference evidence="3 4" key="1">
    <citation type="submission" date="2022-06" db="EMBL/GenBank/DDBJ databases">
        <title>Sequencing the genomes of 1000 actinobacteria strains.</title>
        <authorList>
            <person name="Klenk H.-P."/>
        </authorList>
    </citation>
    <scope>NUCLEOTIDE SEQUENCE [LARGE SCALE GENOMIC DNA]</scope>
    <source>
        <strain evidence="3 4">DSM 44170</strain>
    </source>
</reference>
<accession>A0ABT1JUX6</accession>
<keyword evidence="4" id="KW-1185">Reference proteome</keyword>
<dbReference type="InterPro" id="IPR019734">
    <property type="entry name" value="TPR_rpt"/>
</dbReference>
<evidence type="ECO:0000256" key="1">
    <source>
        <dbReference type="PROSITE-ProRule" id="PRU00339"/>
    </source>
</evidence>
<evidence type="ECO:0000313" key="4">
    <source>
        <dbReference type="Proteomes" id="UP001320766"/>
    </source>
</evidence>
<dbReference type="Pfam" id="PF13432">
    <property type="entry name" value="TPR_16"/>
    <property type="match status" value="2"/>
</dbReference>
<comment type="caution">
    <text evidence="3">The sequence shown here is derived from an EMBL/GenBank/DDBJ whole genome shotgun (WGS) entry which is preliminary data.</text>
</comment>
<dbReference type="PROSITE" id="PS50005">
    <property type="entry name" value="TPR"/>
    <property type="match status" value="1"/>
</dbReference>
<gene>
    <name evidence="3" type="ORF">HD595_001673</name>
</gene>
<sequence>MNPGRTALVTAGHLADLGRWREAAEALRPALAAEDTAYEAYCLRAHCLLHARSVLSPLWWSEARGAVRAALRLDPHGAWAHRLLALTHLDDGRKAAALREAVEAVRLDPEDARSLHLLARCQLACFKVDEALRTAGSAVEADPEDPSAYLTLAEVARARNEWADAERAYRDGLRLDPDHEGLALGLGQLLFMLGRTLESAEVYLGAARVSPENDALRKAFSEIWLHLRIIRDRWRRNPRSTAAPAIADLAEVVGPARSEPIDAAVRALLAATSESRVTVEKLLGQAVDVFGSVAELMGADSYAALDPRIELMPFDYPMPPVPGPPADDKWDVLDMADDPVRGDVSLFRLGVATLGYEGELTAEYAAEFDAVSQGSTGLRVRDGDDADFHRLMMEIHEETTRLALTYRAWADALEAFAAAVRLAKEQSSGARSWAAHATRQRDGATTAEQAREWEDERQEAIRSARAAAGLRDAAEARCVEALRAALPG</sequence>
<dbReference type="EMBL" id="JAMZEC010000001">
    <property type="protein sequence ID" value="MCP2345551.1"/>
    <property type="molecule type" value="Genomic_DNA"/>
</dbReference>
<feature type="repeat" description="TPR" evidence="1">
    <location>
        <begin position="146"/>
        <end position="179"/>
    </location>
</feature>
<dbReference type="SUPFAM" id="SSF48452">
    <property type="entry name" value="TPR-like"/>
    <property type="match status" value="1"/>
</dbReference>
<dbReference type="Proteomes" id="UP001320766">
    <property type="component" value="Unassembled WGS sequence"/>
</dbReference>
<feature type="region of interest" description="Disordered" evidence="2">
    <location>
        <begin position="431"/>
        <end position="456"/>
    </location>
</feature>
<dbReference type="RefSeq" id="WP_253767200.1">
    <property type="nucleotide sequence ID" value="NZ_BAAAVE010000019.1"/>
</dbReference>
<dbReference type="Gene3D" id="1.25.40.10">
    <property type="entry name" value="Tetratricopeptide repeat domain"/>
    <property type="match status" value="1"/>
</dbReference>
<dbReference type="PANTHER" id="PTHR12558">
    <property type="entry name" value="CELL DIVISION CYCLE 16,23,27"/>
    <property type="match status" value="1"/>
</dbReference>
<protein>
    <submittedName>
        <fullName evidence="3">Tetratricopeptide (TPR) repeat protein</fullName>
    </submittedName>
</protein>
<evidence type="ECO:0000313" key="3">
    <source>
        <dbReference type="EMBL" id="MCP2345551.1"/>
    </source>
</evidence>
<keyword evidence="1" id="KW-0802">TPR repeat</keyword>
<dbReference type="SMART" id="SM00028">
    <property type="entry name" value="TPR"/>
    <property type="match status" value="3"/>
</dbReference>
<proteinExistence type="predicted"/>
<name>A0ABT1JUX6_9ACTN</name>
<evidence type="ECO:0000256" key="2">
    <source>
        <dbReference type="SAM" id="MobiDB-lite"/>
    </source>
</evidence>
<dbReference type="PANTHER" id="PTHR12558:SF13">
    <property type="entry name" value="CELL DIVISION CYCLE PROTEIN 27 HOMOLOG"/>
    <property type="match status" value="1"/>
</dbReference>
<dbReference type="InterPro" id="IPR011990">
    <property type="entry name" value="TPR-like_helical_dom_sf"/>
</dbReference>